<sequence length="255" mass="28805">MIQVEEVTKLHELLRHIEISLEAADGPRWFRGSGDFEHELLPSLLRHPEVKNGKIRALDLEARVNARFAQVSPPFLTLNGSLTEFDKMFVAQHYGVPTRLLDWSENPFIALYFALSTSKPDKQACVWVLDPLLWTKESLNNPMLPRIPDPVDNAAIRFLESLADQLAPRNDPIAIFANYTNARVVAQRGTFTIFGQGTTPMEKIPYAKKCLKCYVIDPSVRLELHKKILSIGYTHSVIYPDLSGLGTELKTSFGF</sequence>
<evidence type="ECO:0000313" key="3">
    <source>
        <dbReference type="Proteomes" id="UP000716322"/>
    </source>
</evidence>
<organism evidence="2 3">
    <name type="scientific">Telluria antibiotica</name>
    <dbReference type="NCBI Taxonomy" id="2717319"/>
    <lineage>
        <taxon>Bacteria</taxon>
        <taxon>Pseudomonadati</taxon>
        <taxon>Pseudomonadota</taxon>
        <taxon>Betaproteobacteria</taxon>
        <taxon>Burkholderiales</taxon>
        <taxon>Oxalobacteraceae</taxon>
        <taxon>Telluria group</taxon>
        <taxon>Telluria</taxon>
    </lineage>
</organism>
<dbReference type="Proteomes" id="UP000716322">
    <property type="component" value="Unassembled WGS sequence"/>
</dbReference>
<dbReference type="InterPro" id="IPR014966">
    <property type="entry name" value="FRG-dom"/>
</dbReference>
<evidence type="ECO:0000313" key="2">
    <source>
        <dbReference type="EMBL" id="NIA56110.1"/>
    </source>
</evidence>
<dbReference type="EMBL" id="JAAQOM010000013">
    <property type="protein sequence ID" value="NIA56110.1"/>
    <property type="molecule type" value="Genomic_DNA"/>
</dbReference>
<keyword evidence="3" id="KW-1185">Reference proteome</keyword>
<gene>
    <name evidence="2" type="ORF">HAV22_20985</name>
</gene>
<dbReference type="RefSeq" id="WP_166861709.1">
    <property type="nucleotide sequence ID" value="NZ_JAAQOM010000013.1"/>
</dbReference>
<name>A0ABX0PJF5_9BURK</name>
<dbReference type="SMART" id="SM00901">
    <property type="entry name" value="FRG"/>
    <property type="match status" value="1"/>
</dbReference>
<reference evidence="2 3" key="1">
    <citation type="submission" date="2020-03" db="EMBL/GenBank/DDBJ databases">
        <title>Genome sequence of strain Massilia sp. TW-1.</title>
        <authorList>
            <person name="Chaudhary D.K."/>
        </authorList>
    </citation>
    <scope>NUCLEOTIDE SEQUENCE [LARGE SCALE GENOMIC DNA]</scope>
    <source>
        <strain evidence="2 3">TW-1</strain>
    </source>
</reference>
<protein>
    <submittedName>
        <fullName evidence="2">FRG domain-containing protein</fullName>
    </submittedName>
</protein>
<evidence type="ECO:0000259" key="1">
    <source>
        <dbReference type="SMART" id="SM00901"/>
    </source>
</evidence>
<proteinExistence type="predicted"/>
<dbReference type="Pfam" id="PF08867">
    <property type="entry name" value="FRG"/>
    <property type="match status" value="1"/>
</dbReference>
<feature type="domain" description="FRG" evidence="1">
    <location>
        <begin position="24"/>
        <end position="127"/>
    </location>
</feature>
<accession>A0ABX0PJF5</accession>
<comment type="caution">
    <text evidence="2">The sequence shown here is derived from an EMBL/GenBank/DDBJ whole genome shotgun (WGS) entry which is preliminary data.</text>
</comment>